<name>A0A429XGF5_9RICK</name>
<reference evidence="2" key="1">
    <citation type="submission" date="2018-11" db="EMBL/GenBank/DDBJ databases">
        <title>Phylogenetic, genomic, and biogeographic characterization of a novel and ubiquitous marine invertebrate-associated Rickettsiales parasite, Candidatus Marinoinvertebrata rohwerii, gen. nov., sp. nov.</title>
        <authorList>
            <person name="Klinges J.G."/>
            <person name="Rosales S.M."/>
            <person name="Mcminds R."/>
            <person name="Shaver E.C."/>
            <person name="Shantz A."/>
            <person name="Peters E.C."/>
            <person name="Burkepile D.E."/>
            <person name="Silliman B.R."/>
            <person name="Vega Thurber R.L."/>
        </authorList>
    </citation>
    <scope>NUCLEOTIDE SEQUENCE [LARGE SCALE GENOMIC DNA]</scope>
    <source>
        <strain evidence="2">a_cerv_44</strain>
    </source>
</reference>
<dbReference type="Proteomes" id="UP000279470">
    <property type="component" value="Unassembled WGS sequence"/>
</dbReference>
<accession>A0A429XGF5</accession>
<comment type="caution">
    <text evidence="1">The sequence shown here is derived from an EMBL/GenBank/DDBJ whole genome shotgun (WGS) entry which is preliminary data.</text>
</comment>
<gene>
    <name evidence="1" type="ORF">EIC27_04735</name>
</gene>
<keyword evidence="2" id="KW-1185">Reference proteome</keyword>
<dbReference type="Pfam" id="PF20551">
    <property type="entry name" value="DUF6765"/>
    <property type="match status" value="1"/>
</dbReference>
<dbReference type="EMBL" id="RXFM01000064">
    <property type="protein sequence ID" value="RST64425.1"/>
    <property type="molecule type" value="Genomic_DNA"/>
</dbReference>
<proteinExistence type="predicted"/>
<evidence type="ECO:0000313" key="2">
    <source>
        <dbReference type="Proteomes" id="UP000279470"/>
    </source>
</evidence>
<organism evidence="1 2">
    <name type="scientific">Candidatus Aquarickettsia rohweri</name>
    <dbReference type="NCBI Taxonomy" id="2602574"/>
    <lineage>
        <taxon>Bacteria</taxon>
        <taxon>Pseudomonadati</taxon>
        <taxon>Pseudomonadota</taxon>
        <taxon>Alphaproteobacteria</taxon>
        <taxon>Rickettsiales</taxon>
        <taxon>Candidatus Midichloriaceae</taxon>
        <taxon>Candidatus Aquarickettsia</taxon>
    </lineage>
</organism>
<protein>
    <submittedName>
        <fullName evidence="1">Uncharacterized protein</fullName>
    </submittedName>
</protein>
<evidence type="ECO:0000313" key="1">
    <source>
        <dbReference type="EMBL" id="RST64425.1"/>
    </source>
</evidence>
<dbReference type="AlphaFoldDB" id="A0A429XGF5"/>
<dbReference type="OrthoDB" id="569000at2"/>
<sequence length="121" mass="14365">MDIEYHYYITYLIALACGFKIHEAYIIAYSSQMVDDNDTKYTIYDKHNKQILYKNFVSSITKKNIYLYDLKKILIPFHFLPDITTNNIRKDGIKHKFNTIKYSKLAKFILMHALKVKICIG</sequence>
<dbReference type="InterPro" id="IPR046653">
    <property type="entry name" value="DUF6765"/>
</dbReference>